<dbReference type="OrthoDB" id="10571829at2759"/>
<dbReference type="EMBL" id="CAJVPL010007320">
    <property type="protein sequence ID" value="CAG8669075.1"/>
    <property type="molecule type" value="Genomic_DNA"/>
</dbReference>
<feature type="non-terminal residue" evidence="1">
    <location>
        <position position="1"/>
    </location>
</feature>
<sequence length="54" mass="5981">SLVAIHPLRLATHHCLGRPLPYQLTNTTYPYQLAKILRLPFIAEATNAVLALVS</sequence>
<gene>
    <name evidence="1" type="ORF">AGERDE_LOCUS12173</name>
</gene>
<dbReference type="AlphaFoldDB" id="A0A9N9HF48"/>
<organism evidence="1 2">
    <name type="scientific">Ambispora gerdemannii</name>
    <dbReference type="NCBI Taxonomy" id="144530"/>
    <lineage>
        <taxon>Eukaryota</taxon>
        <taxon>Fungi</taxon>
        <taxon>Fungi incertae sedis</taxon>
        <taxon>Mucoromycota</taxon>
        <taxon>Glomeromycotina</taxon>
        <taxon>Glomeromycetes</taxon>
        <taxon>Archaeosporales</taxon>
        <taxon>Ambisporaceae</taxon>
        <taxon>Ambispora</taxon>
    </lineage>
</organism>
<accession>A0A9N9HF48</accession>
<evidence type="ECO:0000313" key="2">
    <source>
        <dbReference type="Proteomes" id="UP000789831"/>
    </source>
</evidence>
<name>A0A9N9HF48_9GLOM</name>
<evidence type="ECO:0000313" key="1">
    <source>
        <dbReference type="EMBL" id="CAG8669075.1"/>
    </source>
</evidence>
<proteinExistence type="predicted"/>
<dbReference type="Proteomes" id="UP000789831">
    <property type="component" value="Unassembled WGS sequence"/>
</dbReference>
<reference evidence="1" key="1">
    <citation type="submission" date="2021-06" db="EMBL/GenBank/DDBJ databases">
        <authorList>
            <person name="Kallberg Y."/>
            <person name="Tangrot J."/>
            <person name="Rosling A."/>
        </authorList>
    </citation>
    <scope>NUCLEOTIDE SEQUENCE</scope>
    <source>
        <strain evidence="1">MT106</strain>
    </source>
</reference>
<protein>
    <submittedName>
        <fullName evidence="1">1566_t:CDS:1</fullName>
    </submittedName>
</protein>
<comment type="caution">
    <text evidence="1">The sequence shown here is derived from an EMBL/GenBank/DDBJ whole genome shotgun (WGS) entry which is preliminary data.</text>
</comment>
<keyword evidence="2" id="KW-1185">Reference proteome</keyword>